<evidence type="ECO:0000313" key="5">
    <source>
        <dbReference type="EMBL" id="KKL57970.1"/>
    </source>
</evidence>
<dbReference type="InterPro" id="IPR001173">
    <property type="entry name" value="Glyco_trans_2-like"/>
</dbReference>
<dbReference type="EMBL" id="LAZR01029979">
    <property type="protein sequence ID" value="KKL57970.1"/>
    <property type="molecule type" value="Genomic_DNA"/>
</dbReference>
<accession>A0A0F9FL33</accession>
<sequence>MSREVPDISVVVPTRDRPESLALCLAALECQSAESLEVIVVADAPGVAASRARADAASLRIVPFAQANISAARNAGIAAARGEVVAFLDDDAVPEPTWLMHLLAPFGAGRVAAAGGYVIGRNGFSFQWTAREVDCCGVARPLALTGPDPVIRTGTHTHMVKTEGTNMAVRRSVLLALGGFDTAFRFYLDETDLNYRLGLAGHATALVPLAQVHHGFAASSRRRADRMPLSLHDIGASTAVFLRKHAPLARVEPAIGAARAEQDARLRRHLSAGTCTPEDLRRLMQSFEDGLEAGRGRLSGALDALPDVDMAFAARPQPASARSVLLAGRNRARAQLEDAARALRADGAVVTVLMLSRGTLFHHAAFGPGGIWRQGGGQFGRSDRDMPLISAHTLRGRAAREAGRLRAIRHPETPEIRIMG</sequence>
<dbReference type="PANTHER" id="PTHR43179:SF12">
    <property type="entry name" value="GALACTOFURANOSYLTRANSFERASE GLFT2"/>
    <property type="match status" value="1"/>
</dbReference>
<evidence type="ECO:0000256" key="2">
    <source>
        <dbReference type="ARBA" id="ARBA00022676"/>
    </source>
</evidence>
<protein>
    <recommendedName>
        <fullName evidence="4">Glycosyltransferase 2-like domain-containing protein</fullName>
    </recommendedName>
</protein>
<comment type="caution">
    <text evidence="5">The sequence shown here is derived from an EMBL/GenBank/DDBJ whole genome shotgun (WGS) entry which is preliminary data.</text>
</comment>
<name>A0A0F9FL33_9ZZZZ</name>
<dbReference type="SUPFAM" id="SSF53448">
    <property type="entry name" value="Nucleotide-diphospho-sugar transferases"/>
    <property type="match status" value="1"/>
</dbReference>
<dbReference type="AlphaFoldDB" id="A0A0F9FL33"/>
<dbReference type="PANTHER" id="PTHR43179">
    <property type="entry name" value="RHAMNOSYLTRANSFERASE WBBL"/>
    <property type="match status" value="1"/>
</dbReference>
<gene>
    <name evidence="5" type="ORF">LCGC14_2230080</name>
</gene>
<reference evidence="5" key="1">
    <citation type="journal article" date="2015" name="Nature">
        <title>Complex archaea that bridge the gap between prokaryotes and eukaryotes.</title>
        <authorList>
            <person name="Spang A."/>
            <person name="Saw J.H."/>
            <person name="Jorgensen S.L."/>
            <person name="Zaremba-Niedzwiedzka K."/>
            <person name="Martijn J."/>
            <person name="Lind A.E."/>
            <person name="van Eijk R."/>
            <person name="Schleper C."/>
            <person name="Guy L."/>
            <person name="Ettema T.J."/>
        </authorList>
    </citation>
    <scope>NUCLEOTIDE SEQUENCE</scope>
</reference>
<evidence type="ECO:0000256" key="3">
    <source>
        <dbReference type="ARBA" id="ARBA00022679"/>
    </source>
</evidence>
<proteinExistence type="inferred from homology"/>
<keyword evidence="2" id="KW-0328">Glycosyltransferase</keyword>
<dbReference type="GO" id="GO:0016757">
    <property type="term" value="F:glycosyltransferase activity"/>
    <property type="evidence" value="ECO:0007669"/>
    <property type="project" value="UniProtKB-KW"/>
</dbReference>
<organism evidence="5">
    <name type="scientific">marine sediment metagenome</name>
    <dbReference type="NCBI Taxonomy" id="412755"/>
    <lineage>
        <taxon>unclassified sequences</taxon>
        <taxon>metagenomes</taxon>
        <taxon>ecological metagenomes</taxon>
    </lineage>
</organism>
<dbReference type="Pfam" id="PF00535">
    <property type="entry name" value="Glycos_transf_2"/>
    <property type="match status" value="1"/>
</dbReference>
<dbReference type="Gene3D" id="3.90.550.10">
    <property type="entry name" value="Spore Coat Polysaccharide Biosynthesis Protein SpsA, Chain A"/>
    <property type="match status" value="1"/>
</dbReference>
<evidence type="ECO:0000256" key="1">
    <source>
        <dbReference type="ARBA" id="ARBA00006739"/>
    </source>
</evidence>
<dbReference type="InterPro" id="IPR029044">
    <property type="entry name" value="Nucleotide-diphossugar_trans"/>
</dbReference>
<keyword evidence="3" id="KW-0808">Transferase</keyword>
<evidence type="ECO:0000259" key="4">
    <source>
        <dbReference type="Pfam" id="PF00535"/>
    </source>
</evidence>
<comment type="similarity">
    <text evidence="1">Belongs to the glycosyltransferase 2 family.</text>
</comment>
<feature type="domain" description="Glycosyltransferase 2-like" evidence="4">
    <location>
        <begin position="9"/>
        <end position="142"/>
    </location>
</feature>